<comment type="similarity">
    <text evidence="1">Belongs to the peptidase S1C family.</text>
</comment>
<protein>
    <submittedName>
        <fullName evidence="7">Serine protease PepD</fullName>
        <ecNumber evidence="7">3.4.21.-</ecNumber>
    </submittedName>
</protein>
<dbReference type="SUPFAM" id="SSF50156">
    <property type="entry name" value="PDZ domain-like"/>
    <property type="match status" value="1"/>
</dbReference>
<sequence length="466" mass="46715">MTENDPSGQDAEKARPAVAQPDAEQSANWAQPAPQQPDATGLGGHATPHTGAQQAYSQEQQQYNPWSPQAQAQHAPTQGHQIPGQQTPFTQPGPSVYAVPQQRQAQKSTSGKLLAGVAAIALVVGGVAGGTVGYLTGDASGGSAVNALDAPKPAQQTGNLPAGSVESVAQKLSPSVVELQVSGRSGAGEGSGFVLSTDGYVLTNNHVVEVAAGGGQIQAVFQDGKKGTATIVGRDPTTDIAVVKVSGVSGLTPVELGRSDDLRVGQPVVAIGSPFELAGTVTSGIVSALNRPVSAGGNGDQTTVMSAVQTDAAINPGNSGGPLANMAGQVIGINSAIYSPRSAQGQGGESGGNVGIGFAIPIDQARRTADDIINTGQATQTFIGARVQTAPTGGAQLGEISPGSPAEKAGLKSGDVVTKLDDRPIPNADALVAEIRTRAPNDKVKFTLGGDKVIEVTLGGQPVTPN</sequence>
<gene>
    <name evidence="7" type="ORF">H4W30_003401</name>
</gene>
<dbReference type="InterPro" id="IPR051201">
    <property type="entry name" value="Chloro_Bact_Ser_Proteases"/>
</dbReference>
<dbReference type="Pfam" id="PF13180">
    <property type="entry name" value="PDZ_2"/>
    <property type="match status" value="1"/>
</dbReference>
<dbReference type="SUPFAM" id="SSF50494">
    <property type="entry name" value="Trypsin-like serine proteases"/>
    <property type="match status" value="1"/>
</dbReference>
<dbReference type="Gene3D" id="2.40.10.10">
    <property type="entry name" value="Trypsin-like serine proteases"/>
    <property type="match status" value="2"/>
</dbReference>
<dbReference type="InterPro" id="IPR043504">
    <property type="entry name" value="Peptidase_S1_PA_chymotrypsin"/>
</dbReference>
<dbReference type="InterPro" id="IPR001478">
    <property type="entry name" value="PDZ"/>
</dbReference>
<dbReference type="PANTHER" id="PTHR43343">
    <property type="entry name" value="PEPTIDASE S12"/>
    <property type="match status" value="1"/>
</dbReference>
<evidence type="ECO:0000256" key="2">
    <source>
        <dbReference type="ARBA" id="ARBA00022670"/>
    </source>
</evidence>
<evidence type="ECO:0000256" key="3">
    <source>
        <dbReference type="ARBA" id="ARBA00022801"/>
    </source>
</evidence>
<dbReference type="Proteomes" id="UP000656548">
    <property type="component" value="Unassembled WGS sequence"/>
</dbReference>
<evidence type="ECO:0000313" key="7">
    <source>
        <dbReference type="EMBL" id="MBE1576354.1"/>
    </source>
</evidence>
<dbReference type="EC" id="3.4.21.-" evidence="7"/>
<evidence type="ECO:0000256" key="4">
    <source>
        <dbReference type="SAM" id="MobiDB-lite"/>
    </source>
</evidence>
<feature type="transmembrane region" description="Helical" evidence="5">
    <location>
        <begin position="113"/>
        <end position="135"/>
    </location>
</feature>
<dbReference type="SMART" id="SM00228">
    <property type="entry name" value="PDZ"/>
    <property type="match status" value="1"/>
</dbReference>
<dbReference type="GO" id="GO:0008233">
    <property type="term" value="F:peptidase activity"/>
    <property type="evidence" value="ECO:0007669"/>
    <property type="project" value="UniProtKB-KW"/>
</dbReference>
<dbReference type="InterPro" id="IPR009003">
    <property type="entry name" value="Peptidase_S1_PA"/>
</dbReference>
<dbReference type="InterPro" id="IPR036034">
    <property type="entry name" value="PDZ_sf"/>
</dbReference>
<reference evidence="7 8" key="1">
    <citation type="submission" date="2020-10" db="EMBL/GenBank/DDBJ databases">
        <title>Sequencing the genomes of 1000 actinobacteria strains.</title>
        <authorList>
            <person name="Klenk H.-P."/>
        </authorList>
    </citation>
    <scope>NUCLEOTIDE SEQUENCE [LARGE SCALE GENOMIC DNA]</scope>
    <source>
        <strain evidence="7 8">DSM 46661</strain>
    </source>
</reference>
<dbReference type="RefSeq" id="WP_192743655.1">
    <property type="nucleotide sequence ID" value="NZ_JADBEJ010000004.1"/>
</dbReference>
<feature type="compositionally biased region" description="Low complexity" evidence="4">
    <location>
        <begin position="81"/>
        <end position="94"/>
    </location>
</feature>
<proteinExistence type="inferred from homology"/>
<dbReference type="PROSITE" id="PS50106">
    <property type="entry name" value="PDZ"/>
    <property type="match status" value="1"/>
</dbReference>
<dbReference type="EMBL" id="JADBEJ010000004">
    <property type="protein sequence ID" value="MBE1576354.1"/>
    <property type="molecule type" value="Genomic_DNA"/>
</dbReference>
<keyword evidence="2 7" id="KW-0645">Protease</keyword>
<name>A0ABR9L6N1_9PSEU</name>
<comment type="caution">
    <text evidence="7">The sequence shown here is derived from an EMBL/GenBank/DDBJ whole genome shotgun (WGS) entry which is preliminary data.</text>
</comment>
<dbReference type="InterPro" id="IPR001940">
    <property type="entry name" value="Peptidase_S1C"/>
</dbReference>
<keyword evidence="3 7" id="KW-0378">Hydrolase</keyword>
<evidence type="ECO:0000259" key="6">
    <source>
        <dbReference type="PROSITE" id="PS50106"/>
    </source>
</evidence>
<feature type="compositionally biased region" description="Polar residues" evidence="4">
    <location>
        <begin position="64"/>
        <end position="80"/>
    </location>
</feature>
<feature type="domain" description="PDZ" evidence="6">
    <location>
        <begin position="372"/>
        <end position="452"/>
    </location>
</feature>
<dbReference type="Gene3D" id="2.30.42.10">
    <property type="match status" value="1"/>
</dbReference>
<dbReference type="PRINTS" id="PR00834">
    <property type="entry name" value="PROTEASES2C"/>
</dbReference>
<dbReference type="Pfam" id="PF13365">
    <property type="entry name" value="Trypsin_2"/>
    <property type="match status" value="1"/>
</dbReference>
<keyword evidence="5" id="KW-0812">Transmembrane</keyword>
<feature type="region of interest" description="Disordered" evidence="4">
    <location>
        <begin position="1"/>
        <end position="103"/>
    </location>
</feature>
<evidence type="ECO:0000256" key="5">
    <source>
        <dbReference type="SAM" id="Phobius"/>
    </source>
</evidence>
<keyword evidence="8" id="KW-1185">Reference proteome</keyword>
<dbReference type="PANTHER" id="PTHR43343:SF3">
    <property type="entry name" value="PROTEASE DO-LIKE 8, CHLOROPLASTIC"/>
    <property type="match status" value="1"/>
</dbReference>
<feature type="compositionally biased region" description="Low complexity" evidence="4">
    <location>
        <begin position="52"/>
        <end position="63"/>
    </location>
</feature>
<dbReference type="GO" id="GO:0006508">
    <property type="term" value="P:proteolysis"/>
    <property type="evidence" value="ECO:0007669"/>
    <property type="project" value="UniProtKB-KW"/>
</dbReference>
<evidence type="ECO:0000313" key="8">
    <source>
        <dbReference type="Proteomes" id="UP000656548"/>
    </source>
</evidence>
<organism evidence="7 8">
    <name type="scientific">Amycolatopsis roodepoortensis</name>
    <dbReference type="NCBI Taxonomy" id="700274"/>
    <lineage>
        <taxon>Bacteria</taxon>
        <taxon>Bacillati</taxon>
        <taxon>Actinomycetota</taxon>
        <taxon>Actinomycetes</taxon>
        <taxon>Pseudonocardiales</taxon>
        <taxon>Pseudonocardiaceae</taxon>
        <taxon>Amycolatopsis</taxon>
    </lineage>
</organism>
<keyword evidence="5" id="KW-0472">Membrane</keyword>
<keyword evidence="5" id="KW-1133">Transmembrane helix</keyword>
<evidence type="ECO:0000256" key="1">
    <source>
        <dbReference type="ARBA" id="ARBA00010541"/>
    </source>
</evidence>
<accession>A0ABR9L6N1</accession>